<protein>
    <submittedName>
        <fullName evidence="2">Uncharacterized protein</fullName>
    </submittedName>
</protein>
<feature type="region of interest" description="Disordered" evidence="1">
    <location>
        <begin position="53"/>
        <end position="108"/>
    </location>
</feature>
<dbReference type="RefSeq" id="XP_044716457.1">
    <property type="nucleotide sequence ID" value="XM_044868460.1"/>
</dbReference>
<sequence length="108" mass="12247">MVRDYCPEDQSVDVFDFPQPPCKSKLSSILSAFSLRKRQEKEEMRCVHISAPIMAAASTPTPTPTQSGPANPKLRYNTLQKRQRPKARKDAECSECDFESDTDDDHWG</sequence>
<gene>
    <name evidence="2" type="ORF">HRG_09989</name>
</gene>
<proteinExistence type="predicted"/>
<organism evidence="2 3">
    <name type="scientific">Hirsutella rhossiliensis</name>
    <dbReference type="NCBI Taxonomy" id="111463"/>
    <lineage>
        <taxon>Eukaryota</taxon>
        <taxon>Fungi</taxon>
        <taxon>Dikarya</taxon>
        <taxon>Ascomycota</taxon>
        <taxon>Pezizomycotina</taxon>
        <taxon>Sordariomycetes</taxon>
        <taxon>Hypocreomycetidae</taxon>
        <taxon>Hypocreales</taxon>
        <taxon>Ophiocordycipitaceae</taxon>
        <taxon>Hirsutella</taxon>
    </lineage>
</organism>
<feature type="compositionally biased region" description="Acidic residues" evidence="1">
    <location>
        <begin position="93"/>
        <end position="108"/>
    </location>
</feature>
<dbReference type="AlphaFoldDB" id="A0A9P8MPU3"/>
<reference evidence="2" key="1">
    <citation type="submission" date="2021-09" db="EMBL/GenBank/DDBJ databases">
        <title>A high-quality genome of the endoparasitic fungus Hirsutella rhossiliensis with a comparison of Hirsutella genomes reveals transposable elements contributing to genome size variation.</title>
        <authorList>
            <person name="Lin R."/>
            <person name="Jiao Y."/>
            <person name="Sun X."/>
            <person name="Ling J."/>
            <person name="Xie B."/>
            <person name="Cheng X."/>
        </authorList>
    </citation>
    <scope>NUCLEOTIDE SEQUENCE</scope>
    <source>
        <strain evidence="2">HR02</strain>
    </source>
</reference>
<keyword evidence="3" id="KW-1185">Reference proteome</keyword>
<comment type="caution">
    <text evidence="2">The sequence shown here is derived from an EMBL/GenBank/DDBJ whole genome shotgun (WGS) entry which is preliminary data.</text>
</comment>
<evidence type="ECO:0000313" key="2">
    <source>
        <dbReference type="EMBL" id="KAH0958944.1"/>
    </source>
</evidence>
<dbReference type="GeneID" id="68359118"/>
<dbReference type="EMBL" id="JAIZPD010000014">
    <property type="protein sequence ID" value="KAH0958944.1"/>
    <property type="molecule type" value="Genomic_DNA"/>
</dbReference>
<dbReference type="Proteomes" id="UP000824596">
    <property type="component" value="Unassembled WGS sequence"/>
</dbReference>
<accession>A0A9P8MPU3</accession>
<evidence type="ECO:0000256" key="1">
    <source>
        <dbReference type="SAM" id="MobiDB-lite"/>
    </source>
</evidence>
<name>A0A9P8MPU3_9HYPO</name>
<evidence type="ECO:0000313" key="3">
    <source>
        <dbReference type="Proteomes" id="UP000824596"/>
    </source>
</evidence>